<dbReference type="Pfam" id="PF00356">
    <property type="entry name" value="LacI"/>
    <property type="match status" value="1"/>
</dbReference>
<evidence type="ECO:0000256" key="2">
    <source>
        <dbReference type="ARBA" id="ARBA00023125"/>
    </source>
</evidence>
<evidence type="ECO:0000256" key="3">
    <source>
        <dbReference type="ARBA" id="ARBA00023163"/>
    </source>
</evidence>
<keyword evidence="2" id="KW-0238">DNA-binding</keyword>
<reference evidence="5 6" key="1">
    <citation type="journal article" date="2014" name="Int. J. Syst. Evol. Microbiol.">
        <title>Complete genome sequence of Corynebacterium casei LMG S-19264T (=DSM 44701T), isolated from a smear-ripened cheese.</title>
        <authorList>
            <consortium name="US DOE Joint Genome Institute (JGI-PGF)"/>
            <person name="Walter F."/>
            <person name="Albersmeier A."/>
            <person name="Kalinowski J."/>
            <person name="Ruckert C."/>
        </authorList>
    </citation>
    <scope>NUCLEOTIDE SEQUENCE [LARGE SCALE GENOMIC DNA]</scope>
    <source>
        <strain evidence="5 6">NBRC 112289</strain>
    </source>
</reference>
<proteinExistence type="predicted"/>
<dbReference type="SMART" id="SM00354">
    <property type="entry name" value="HTH_LACI"/>
    <property type="match status" value="1"/>
</dbReference>
<dbReference type="Pfam" id="PF13377">
    <property type="entry name" value="Peripla_BP_3"/>
    <property type="match status" value="1"/>
</dbReference>
<gene>
    <name evidence="5" type="ORF">GCM10025874_23830</name>
</gene>
<dbReference type="Proteomes" id="UP001157160">
    <property type="component" value="Unassembled WGS sequence"/>
</dbReference>
<dbReference type="InterPro" id="IPR046335">
    <property type="entry name" value="LacI/GalR-like_sensor"/>
</dbReference>
<dbReference type="RefSeq" id="WP_284232942.1">
    <property type="nucleotide sequence ID" value="NZ_BSUL01000001.1"/>
</dbReference>
<dbReference type="InterPro" id="IPR010982">
    <property type="entry name" value="Lambda_DNA-bd_dom_sf"/>
</dbReference>
<dbReference type="CDD" id="cd01392">
    <property type="entry name" value="HTH_LacI"/>
    <property type="match status" value="1"/>
</dbReference>
<dbReference type="PANTHER" id="PTHR30146">
    <property type="entry name" value="LACI-RELATED TRANSCRIPTIONAL REPRESSOR"/>
    <property type="match status" value="1"/>
</dbReference>
<keyword evidence="1" id="KW-0805">Transcription regulation</keyword>
<dbReference type="Gene3D" id="1.10.260.40">
    <property type="entry name" value="lambda repressor-like DNA-binding domains"/>
    <property type="match status" value="1"/>
</dbReference>
<dbReference type="SUPFAM" id="SSF47413">
    <property type="entry name" value="lambda repressor-like DNA-binding domains"/>
    <property type="match status" value="1"/>
</dbReference>
<name>A0AA37XC18_9MICO</name>
<dbReference type="InterPro" id="IPR000843">
    <property type="entry name" value="HTH_LacI"/>
</dbReference>
<dbReference type="CDD" id="cd06267">
    <property type="entry name" value="PBP1_LacI_sugar_binding-like"/>
    <property type="match status" value="1"/>
</dbReference>
<dbReference type="PROSITE" id="PS50932">
    <property type="entry name" value="HTH_LACI_2"/>
    <property type="match status" value="1"/>
</dbReference>
<evidence type="ECO:0000313" key="6">
    <source>
        <dbReference type="Proteomes" id="UP001157160"/>
    </source>
</evidence>
<dbReference type="AlphaFoldDB" id="A0AA37XC18"/>
<dbReference type="SUPFAM" id="SSF53822">
    <property type="entry name" value="Periplasmic binding protein-like I"/>
    <property type="match status" value="1"/>
</dbReference>
<keyword evidence="3" id="KW-0804">Transcription</keyword>
<dbReference type="PANTHER" id="PTHR30146:SF109">
    <property type="entry name" value="HTH-TYPE TRANSCRIPTIONAL REGULATOR GALS"/>
    <property type="match status" value="1"/>
</dbReference>
<evidence type="ECO:0000259" key="4">
    <source>
        <dbReference type="PROSITE" id="PS50932"/>
    </source>
</evidence>
<sequence>MSRIERIGGAPTLEQVAAAAGLSRATVSRVINGSPRVTAEAVAAVNAAVDELGYVPNRAARVLASRRTQSIALVIPENTARFFSDPYFASAVQGAAMGTARTDYTLTMLITSESDPDKTRRYLRGGNVDGALVISHHSDDRSYVELGDELPVVFGGRPVGEGAERAYYVDVDNEEVAGMAVRHLASRGRRRIASIAGPQTMAAGLDRHRGWRLAVQEAGLEHGPEAVGDFTPEGGAEAMRALLASGEPFDGLFAASAQMAHGALGVLRDRGVDVPGTIGAVTVDDDYFARNAAPPLTTVRQPTVALGGRMVDVLVARIEGSEVPRVTIMPIELVERGSG</sequence>
<dbReference type="Gene3D" id="3.40.50.2300">
    <property type="match status" value="2"/>
</dbReference>
<accession>A0AA37XC18</accession>
<dbReference type="EMBL" id="BSUL01000001">
    <property type="protein sequence ID" value="GMA29130.1"/>
    <property type="molecule type" value="Genomic_DNA"/>
</dbReference>
<organism evidence="5 6">
    <name type="scientific">Arenivirga flava</name>
    <dbReference type="NCBI Taxonomy" id="1930060"/>
    <lineage>
        <taxon>Bacteria</taxon>
        <taxon>Bacillati</taxon>
        <taxon>Actinomycetota</taxon>
        <taxon>Actinomycetes</taxon>
        <taxon>Micrococcales</taxon>
        <taxon>Microbacteriaceae</taxon>
        <taxon>Arenivirga</taxon>
    </lineage>
</organism>
<protein>
    <submittedName>
        <fullName evidence="5">LacI family transcriptional regulator</fullName>
    </submittedName>
</protein>
<dbReference type="InterPro" id="IPR028082">
    <property type="entry name" value="Peripla_BP_I"/>
</dbReference>
<evidence type="ECO:0000313" key="5">
    <source>
        <dbReference type="EMBL" id="GMA29130.1"/>
    </source>
</evidence>
<comment type="caution">
    <text evidence="5">The sequence shown here is derived from an EMBL/GenBank/DDBJ whole genome shotgun (WGS) entry which is preliminary data.</text>
</comment>
<dbReference type="GO" id="GO:0003700">
    <property type="term" value="F:DNA-binding transcription factor activity"/>
    <property type="evidence" value="ECO:0007669"/>
    <property type="project" value="TreeGrafter"/>
</dbReference>
<keyword evidence="6" id="KW-1185">Reference proteome</keyword>
<feature type="domain" description="HTH lacI-type" evidence="4">
    <location>
        <begin position="11"/>
        <end position="65"/>
    </location>
</feature>
<evidence type="ECO:0000256" key="1">
    <source>
        <dbReference type="ARBA" id="ARBA00023015"/>
    </source>
</evidence>
<dbReference type="GO" id="GO:0000976">
    <property type="term" value="F:transcription cis-regulatory region binding"/>
    <property type="evidence" value="ECO:0007669"/>
    <property type="project" value="TreeGrafter"/>
</dbReference>